<keyword evidence="5" id="KW-0560">Oxidoreductase</keyword>
<dbReference type="GO" id="GO:0004499">
    <property type="term" value="F:N,N-dimethylaniline monooxygenase activity"/>
    <property type="evidence" value="ECO:0007669"/>
    <property type="project" value="InterPro"/>
</dbReference>
<dbReference type="EMBL" id="KV722493">
    <property type="protein sequence ID" value="OCH87235.1"/>
    <property type="molecule type" value="Genomic_DNA"/>
</dbReference>
<evidence type="ECO:0000313" key="7">
    <source>
        <dbReference type="Proteomes" id="UP000250043"/>
    </source>
</evidence>
<dbReference type="GO" id="GO:0050661">
    <property type="term" value="F:NADP binding"/>
    <property type="evidence" value="ECO:0007669"/>
    <property type="project" value="InterPro"/>
</dbReference>
<dbReference type="PRINTS" id="PR00370">
    <property type="entry name" value="FMOXYGENASE"/>
</dbReference>
<evidence type="ECO:0000256" key="3">
    <source>
        <dbReference type="ARBA" id="ARBA00022827"/>
    </source>
</evidence>
<dbReference type="InterPro" id="IPR036188">
    <property type="entry name" value="FAD/NAD-bd_sf"/>
</dbReference>
<dbReference type="Proteomes" id="UP000250043">
    <property type="component" value="Unassembled WGS sequence"/>
</dbReference>
<dbReference type="InterPro" id="IPR000960">
    <property type="entry name" value="Flavin_mOase"/>
</dbReference>
<evidence type="ECO:0000313" key="6">
    <source>
        <dbReference type="EMBL" id="OCH87235.1"/>
    </source>
</evidence>
<evidence type="ECO:0000256" key="4">
    <source>
        <dbReference type="ARBA" id="ARBA00022857"/>
    </source>
</evidence>
<dbReference type="SUPFAM" id="SSF51905">
    <property type="entry name" value="FAD/NAD(P)-binding domain"/>
    <property type="match status" value="2"/>
</dbReference>
<dbReference type="Pfam" id="PF00743">
    <property type="entry name" value="FMO-like"/>
    <property type="match status" value="2"/>
</dbReference>
<name>A0A8E2DGL6_9APHY</name>
<proteinExistence type="inferred from homology"/>
<dbReference type="Gene3D" id="3.50.50.60">
    <property type="entry name" value="FAD/NAD(P)-binding domain"/>
    <property type="match status" value="2"/>
</dbReference>
<evidence type="ECO:0000256" key="1">
    <source>
        <dbReference type="ARBA" id="ARBA00009183"/>
    </source>
</evidence>
<accession>A0A8E2DGL6</accession>
<gene>
    <name evidence="6" type="ORF">OBBRIDRAFT_820723</name>
</gene>
<dbReference type="AlphaFoldDB" id="A0A8E2DGL6"/>
<dbReference type="InterPro" id="IPR020946">
    <property type="entry name" value="Flavin_mOase-like"/>
</dbReference>
<dbReference type="OrthoDB" id="66881at2759"/>
<sequence length="490" mass="54780">MLERRSRIGRSPRGVKTICVIGAGPGGLAALKVIADSPQYKEGLWRPTAFEARENVGGVWLPAPPTDNPPQTPLYDSLTTNLPHPVMGYPSFSFPPSTSLFPPASIVQTYLETYANHFNLMQHIRLQTSVAHVDWDPASEKWDVRTSSGDSLSFDLLIVTNGHYHLPRFPDTLGLERWLASGKASHSAWYRRPENFGDTVLVVGAGPSGQDISSDMRAVTRCVIHSVSGGTAEDQDGGAFKVRGRVAEFSDPVEGRVVFEDGTVETGVDHCILATGYQFNFPFFPPNLLRSEVPPSAPPLPRDLYNSTFSVFPLARHVFPLAGTFPSTSVAFVGLLVRVAPFPLLEAQARAVLSAFADPERLNKTQEAISIVARYELLRSKVGDGELAVAKAWHRFEDEEQFDYRNELHQFAGGEFAGEEWMVPQWVRDMYERRDVMRREWRLLEKTGEASEWVKGVGEGGEEEWIELMRRVLRRADDRERTDPDVKTRL</sequence>
<keyword evidence="4" id="KW-0521">NADP</keyword>
<reference evidence="6 7" key="1">
    <citation type="submission" date="2016-07" db="EMBL/GenBank/DDBJ databases">
        <title>Draft genome of the white-rot fungus Obba rivulosa 3A-2.</title>
        <authorList>
            <consortium name="DOE Joint Genome Institute"/>
            <person name="Miettinen O."/>
            <person name="Riley R."/>
            <person name="Acob R."/>
            <person name="Barry K."/>
            <person name="Cullen D."/>
            <person name="De Vries R."/>
            <person name="Hainaut M."/>
            <person name="Hatakka A."/>
            <person name="Henrissat B."/>
            <person name="Hilden K."/>
            <person name="Kuo R."/>
            <person name="Labutti K."/>
            <person name="Lipzen A."/>
            <person name="Makela M.R."/>
            <person name="Sandor L."/>
            <person name="Spatafora J.W."/>
            <person name="Grigoriev I.V."/>
            <person name="Hibbett D.S."/>
        </authorList>
    </citation>
    <scope>NUCLEOTIDE SEQUENCE [LARGE SCALE GENOMIC DNA]</scope>
    <source>
        <strain evidence="6 7">3A-2</strain>
    </source>
</reference>
<protein>
    <submittedName>
        <fullName evidence="6">FAD/NAD(P)-binding domain-containing protein</fullName>
    </submittedName>
</protein>
<dbReference type="GO" id="GO:0050660">
    <property type="term" value="F:flavin adenine dinucleotide binding"/>
    <property type="evidence" value="ECO:0007669"/>
    <property type="project" value="InterPro"/>
</dbReference>
<keyword evidence="7" id="KW-1185">Reference proteome</keyword>
<keyword evidence="3" id="KW-0274">FAD</keyword>
<dbReference type="PANTHER" id="PTHR23023">
    <property type="entry name" value="DIMETHYLANILINE MONOOXYGENASE"/>
    <property type="match status" value="1"/>
</dbReference>
<dbReference type="InterPro" id="IPR050346">
    <property type="entry name" value="FMO-like"/>
</dbReference>
<comment type="similarity">
    <text evidence="1">Belongs to the FMO family.</text>
</comment>
<evidence type="ECO:0000256" key="2">
    <source>
        <dbReference type="ARBA" id="ARBA00022630"/>
    </source>
</evidence>
<keyword evidence="2" id="KW-0285">Flavoprotein</keyword>
<organism evidence="6 7">
    <name type="scientific">Obba rivulosa</name>
    <dbReference type="NCBI Taxonomy" id="1052685"/>
    <lineage>
        <taxon>Eukaryota</taxon>
        <taxon>Fungi</taxon>
        <taxon>Dikarya</taxon>
        <taxon>Basidiomycota</taxon>
        <taxon>Agaricomycotina</taxon>
        <taxon>Agaricomycetes</taxon>
        <taxon>Polyporales</taxon>
        <taxon>Gelatoporiaceae</taxon>
        <taxon>Obba</taxon>
    </lineage>
</organism>
<evidence type="ECO:0000256" key="5">
    <source>
        <dbReference type="ARBA" id="ARBA00023002"/>
    </source>
</evidence>